<reference evidence="2 3" key="1">
    <citation type="submission" date="2016-10" db="EMBL/GenBank/DDBJ databases">
        <authorList>
            <person name="de Groot N.N."/>
        </authorList>
    </citation>
    <scope>NUCLEOTIDE SEQUENCE [LARGE SCALE GENOMIC DNA]</scope>
    <source>
        <strain evidence="2 3">ATCC 43154</strain>
    </source>
</reference>
<gene>
    <name evidence="2" type="ORF">SAMN02982985_03874</name>
</gene>
<protein>
    <submittedName>
        <fullName evidence="2">2-keto-myo-inositol dehydratase</fullName>
    </submittedName>
</protein>
<evidence type="ECO:0000259" key="1">
    <source>
        <dbReference type="Pfam" id="PF01261"/>
    </source>
</evidence>
<keyword evidence="3" id="KW-1185">Reference proteome</keyword>
<dbReference type="PANTHER" id="PTHR12110:SF41">
    <property type="entry name" value="INOSOSE DEHYDRATASE"/>
    <property type="match status" value="1"/>
</dbReference>
<dbReference type="SUPFAM" id="SSF51658">
    <property type="entry name" value="Xylose isomerase-like"/>
    <property type="match status" value="1"/>
</dbReference>
<dbReference type="RefSeq" id="WP_093389356.1">
    <property type="nucleotide sequence ID" value="NZ_FOTW01000019.1"/>
</dbReference>
<dbReference type="InterPro" id="IPR013022">
    <property type="entry name" value="Xyl_isomerase-like_TIM-brl"/>
</dbReference>
<evidence type="ECO:0000313" key="2">
    <source>
        <dbReference type="EMBL" id="SFM38489.1"/>
    </source>
</evidence>
<proteinExistence type="predicted"/>
<dbReference type="Proteomes" id="UP000199470">
    <property type="component" value="Unassembled WGS sequence"/>
</dbReference>
<evidence type="ECO:0000313" key="3">
    <source>
        <dbReference type="Proteomes" id="UP000199470"/>
    </source>
</evidence>
<dbReference type="EMBL" id="FOTW01000019">
    <property type="protein sequence ID" value="SFM38489.1"/>
    <property type="molecule type" value="Genomic_DNA"/>
</dbReference>
<sequence length="313" mass="33986">MKTISKPFQVKIGINPISWMNDDLPSLGGETPLETALSEGAEIGYRGFELGNKFPKEPAALRAVLGKYNLECISGWYSGRLAHAGRTVEQEIEAVGPHLRLLAENGATVMVYGEVADAIQGEAQPLYKRPRFTSAAQWQAYADKMTAFAGYTLQHGVRLSYHHHMGAYVESPADVDQLMALTGPELGLLFDSGHMTFGGGDAVAVLRKHIGRVSHVHCKDVRPAVTKLARNGNWTFLQSVMNGAFSVPGDGCIDFAGVLQLLYQHDYQGWLVVEAEQDPAVAPSYQYAQMGFEHLQTLVREIELAGGQGGVAA</sequence>
<feature type="domain" description="Xylose isomerase-like TIM barrel" evidence="1">
    <location>
        <begin position="40"/>
        <end position="290"/>
    </location>
</feature>
<dbReference type="Pfam" id="PF01261">
    <property type="entry name" value="AP_endonuc_2"/>
    <property type="match status" value="1"/>
</dbReference>
<organism evidence="2 3">
    <name type="scientific">Rugamonas rubra</name>
    <dbReference type="NCBI Taxonomy" id="758825"/>
    <lineage>
        <taxon>Bacteria</taxon>
        <taxon>Pseudomonadati</taxon>
        <taxon>Pseudomonadota</taxon>
        <taxon>Betaproteobacteria</taxon>
        <taxon>Burkholderiales</taxon>
        <taxon>Oxalobacteraceae</taxon>
        <taxon>Telluria group</taxon>
        <taxon>Rugamonas</taxon>
    </lineage>
</organism>
<dbReference type="NCBIfam" id="TIGR04379">
    <property type="entry name" value="myo_inos_iolE"/>
    <property type="match status" value="1"/>
</dbReference>
<dbReference type="OrthoDB" id="9804047at2"/>
<dbReference type="PANTHER" id="PTHR12110">
    <property type="entry name" value="HYDROXYPYRUVATE ISOMERASE"/>
    <property type="match status" value="1"/>
</dbReference>
<dbReference type="Gene3D" id="3.20.20.150">
    <property type="entry name" value="Divalent-metal-dependent TIM barrel enzymes"/>
    <property type="match status" value="1"/>
</dbReference>
<dbReference type="InterPro" id="IPR050312">
    <property type="entry name" value="IolE/XylAMocC-like"/>
</dbReference>
<name>A0A1I4QEJ0_9BURK</name>
<accession>A0A1I4QEJ0</accession>
<dbReference type="AlphaFoldDB" id="A0A1I4QEJ0"/>
<dbReference type="STRING" id="758825.SAMN02982985_03874"/>
<dbReference type="InterPro" id="IPR030823">
    <property type="entry name" value="IolE/MocC"/>
</dbReference>
<dbReference type="InterPro" id="IPR036237">
    <property type="entry name" value="Xyl_isomerase-like_sf"/>
</dbReference>